<name>A0A540M1V2_MALBA</name>
<sequence length="86" mass="9413">MSSCFYCSLNCSSPISHDYPISRPLAKLNHLILSLALRKQYSDAAAPRFVVVRAVEPGLSVVELGDVSVRNLPSIDVVERAGLSRR</sequence>
<accession>A0A540M1V2</accession>
<dbReference type="Proteomes" id="UP000315295">
    <property type="component" value="Unassembled WGS sequence"/>
</dbReference>
<comment type="caution">
    <text evidence="1">The sequence shown here is derived from an EMBL/GenBank/DDBJ whole genome shotgun (WGS) entry which is preliminary data.</text>
</comment>
<evidence type="ECO:0000313" key="2">
    <source>
        <dbReference type="Proteomes" id="UP000315295"/>
    </source>
</evidence>
<reference evidence="1 2" key="1">
    <citation type="journal article" date="2019" name="G3 (Bethesda)">
        <title>Sequencing of a Wild Apple (Malus baccata) Genome Unravels the Differences Between Cultivated and Wild Apple Species Regarding Disease Resistance and Cold Tolerance.</title>
        <authorList>
            <person name="Chen X."/>
        </authorList>
    </citation>
    <scope>NUCLEOTIDE SEQUENCE [LARGE SCALE GENOMIC DNA]</scope>
    <source>
        <strain evidence="2">cv. Shandingzi</strain>
        <tissue evidence="1">Leaves</tissue>
    </source>
</reference>
<proteinExistence type="predicted"/>
<gene>
    <name evidence="1" type="ORF">C1H46_021704</name>
</gene>
<dbReference type="EMBL" id="VIEB01000388">
    <property type="protein sequence ID" value="TQD92711.1"/>
    <property type="molecule type" value="Genomic_DNA"/>
</dbReference>
<keyword evidence="2" id="KW-1185">Reference proteome</keyword>
<evidence type="ECO:0000313" key="1">
    <source>
        <dbReference type="EMBL" id="TQD92711.1"/>
    </source>
</evidence>
<organism evidence="1 2">
    <name type="scientific">Malus baccata</name>
    <name type="common">Siberian crab apple</name>
    <name type="synonym">Pyrus baccata</name>
    <dbReference type="NCBI Taxonomy" id="106549"/>
    <lineage>
        <taxon>Eukaryota</taxon>
        <taxon>Viridiplantae</taxon>
        <taxon>Streptophyta</taxon>
        <taxon>Embryophyta</taxon>
        <taxon>Tracheophyta</taxon>
        <taxon>Spermatophyta</taxon>
        <taxon>Magnoliopsida</taxon>
        <taxon>eudicotyledons</taxon>
        <taxon>Gunneridae</taxon>
        <taxon>Pentapetalae</taxon>
        <taxon>rosids</taxon>
        <taxon>fabids</taxon>
        <taxon>Rosales</taxon>
        <taxon>Rosaceae</taxon>
        <taxon>Amygdaloideae</taxon>
        <taxon>Maleae</taxon>
        <taxon>Malus</taxon>
    </lineage>
</organism>
<dbReference type="AlphaFoldDB" id="A0A540M1V2"/>
<protein>
    <submittedName>
        <fullName evidence="1">Uncharacterized protein</fullName>
    </submittedName>
</protein>